<evidence type="ECO:0000313" key="1">
    <source>
        <dbReference type="EMBL" id="PWY87092.1"/>
    </source>
</evidence>
<sequence>MPLTHLPKETLLQIISLLPSPKDIASLSIQNHHLYSLCDMNTRKQFRRIRITNNATDLSRAFTFLIRILKQPSLGHYVRHIEFYDPWIHHGISGYEPNVSATLNEEYKDLIRAAIQTAGFPVEEIDRLVRIVAQVSLLRRRNPEERDWFRVTGPHAPRELLLAQTLTALIISTAPNLHSLSLTQPYGTENGMYWTETPLQDNHNPIQYPLEWLLYQINNNYHFPPKPLSNLKHIYLTTSASPTLWDENRFYFNLDLFGLMTHFHHLPAIEFLTTDLYRTDIYGKRGFPISTSNISTIKINHSSIADPDLIRIICSCKHLREFQYSIGGRAPDRDPTYTLSDYRRILQALLIHRNTLEMLDIDAGIPPEWSRGEFLHVSVSEEEEQNRALDDWEDEHEYLENEPSCILPAWVWGINGSLADFSALRKVALDVDFLLYMARGVGRDRDDGFRLGERVPLGLETLVVRGYEVGMGGVYDFHVHGLKGGMREEREEREEGGAGLGLGLREVRGIEMGEMIVPACHVEDPDRDGDLIWEREVEVWSEEEEEEGDGEGGLLGW</sequence>
<proteinExistence type="predicted"/>
<evidence type="ECO:0000313" key="2">
    <source>
        <dbReference type="Proteomes" id="UP000246702"/>
    </source>
</evidence>
<accession>A0A317WPA9</accession>
<dbReference type="OrthoDB" id="3437411at2759"/>
<protein>
    <recommendedName>
        <fullName evidence="3">F-box domain-containing protein</fullName>
    </recommendedName>
</protein>
<dbReference type="Proteomes" id="UP000246702">
    <property type="component" value="Unassembled WGS sequence"/>
</dbReference>
<organism evidence="1 2">
    <name type="scientific">Aspergillus sclerotioniger CBS 115572</name>
    <dbReference type="NCBI Taxonomy" id="1450535"/>
    <lineage>
        <taxon>Eukaryota</taxon>
        <taxon>Fungi</taxon>
        <taxon>Dikarya</taxon>
        <taxon>Ascomycota</taxon>
        <taxon>Pezizomycotina</taxon>
        <taxon>Eurotiomycetes</taxon>
        <taxon>Eurotiomycetidae</taxon>
        <taxon>Eurotiales</taxon>
        <taxon>Aspergillaceae</taxon>
        <taxon>Aspergillus</taxon>
        <taxon>Aspergillus subgen. Circumdati</taxon>
    </lineage>
</organism>
<dbReference type="AlphaFoldDB" id="A0A317WPA9"/>
<reference evidence="1 2" key="1">
    <citation type="submission" date="2016-12" db="EMBL/GenBank/DDBJ databases">
        <title>The genomes of Aspergillus section Nigri reveals drivers in fungal speciation.</title>
        <authorList>
            <consortium name="DOE Joint Genome Institute"/>
            <person name="Vesth T.C."/>
            <person name="Nybo J."/>
            <person name="Theobald S."/>
            <person name="Brandl J."/>
            <person name="Frisvad J.C."/>
            <person name="Nielsen K.F."/>
            <person name="Lyhne E.K."/>
            <person name="Kogle M.E."/>
            <person name="Kuo A."/>
            <person name="Riley R."/>
            <person name="Clum A."/>
            <person name="Nolan M."/>
            <person name="Lipzen A."/>
            <person name="Salamov A."/>
            <person name="Henrissat B."/>
            <person name="Wiebenga A."/>
            <person name="De Vries R.P."/>
            <person name="Grigoriev I.V."/>
            <person name="Mortensen U.H."/>
            <person name="Andersen M.R."/>
            <person name="Baker S.E."/>
        </authorList>
    </citation>
    <scope>NUCLEOTIDE SEQUENCE [LARGE SCALE GENOMIC DNA]</scope>
    <source>
        <strain evidence="1 2">CBS 115572</strain>
    </source>
</reference>
<comment type="caution">
    <text evidence="1">The sequence shown here is derived from an EMBL/GenBank/DDBJ whole genome shotgun (WGS) entry which is preliminary data.</text>
</comment>
<evidence type="ECO:0008006" key="3">
    <source>
        <dbReference type="Google" id="ProtNLM"/>
    </source>
</evidence>
<dbReference type="GeneID" id="37117209"/>
<dbReference type="RefSeq" id="XP_025467300.1">
    <property type="nucleotide sequence ID" value="XM_025615066.1"/>
</dbReference>
<dbReference type="STRING" id="1450535.A0A317WPA9"/>
<gene>
    <name evidence="1" type="ORF">BO94DRAFT_575218</name>
</gene>
<dbReference type="EMBL" id="MSFK01000014">
    <property type="protein sequence ID" value="PWY87092.1"/>
    <property type="molecule type" value="Genomic_DNA"/>
</dbReference>
<name>A0A317WPA9_9EURO</name>
<keyword evidence="2" id="KW-1185">Reference proteome</keyword>